<dbReference type="Gene3D" id="3.40.50.720">
    <property type="entry name" value="NAD(P)-binding Rossmann-like Domain"/>
    <property type="match status" value="1"/>
</dbReference>
<evidence type="ECO:0000256" key="3">
    <source>
        <dbReference type="ARBA" id="ARBA00023002"/>
    </source>
</evidence>
<proteinExistence type="inferred from homology"/>
<keyword evidence="3" id="KW-0560">Oxidoreductase</keyword>
<dbReference type="PANTHER" id="PTHR24320:SF283">
    <property type="entry name" value="RETINOL DEHYDROGENASE 11"/>
    <property type="match status" value="1"/>
</dbReference>
<keyword evidence="6" id="KW-1185">Reference proteome</keyword>
<dbReference type="AlphaFoldDB" id="A0A0D2I1F3"/>
<organism evidence="5 6">
    <name type="scientific">Rhinocladiella mackenziei CBS 650.93</name>
    <dbReference type="NCBI Taxonomy" id="1442369"/>
    <lineage>
        <taxon>Eukaryota</taxon>
        <taxon>Fungi</taxon>
        <taxon>Dikarya</taxon>
        <taxon>Ascomycota</taxon>
        <taxon>Pezizomycotina</taxon>
        <taxon>Eurotiomycetes</taxon>
        <taxon>Chaetothyriomycetidae</taxon>
        <taxon>Chaetothyriales</taxon>
        <taxon>Herpotrichiellaceae</taxon>
        <taxon>Rhinocladiella</taxon>
    </lineage>
</organism>
<dbReference type="HOGENOM" id="CLU_1971721_0_0_1"/>
<evidence type="ECO:0000313" key="6">
    <source>
        <dbReference type="Proteomes" id="UP000053617"/>
    </source>
</evidence>
<dbReference type="RefSeq" id="XP_013266670.1">
    <property type="nucleotide sequence ID" value="XM_013411216.1"/>
</dbReference>
<evidence type="ECO:0000256" key="4">
    <source>
        <dbReference type="SAM" id="MobiDB-lite"/>
    </source>
</evidence>
<accession>A0A0D2I1F3</accession>
<dbReference type="SUPFAM" id="SSF51735">
    <property type="entry name" value="NAD(P)-binding Rossmann-fold domains"/>
    <property type="match status" value="1"/>
</dbReference>
<dbReference type="GO" id="GO:0016491">
    <property type="term" value="F:oxidoreductase activity"/>
    <property type="evidence" value="ECO:0007669"/>
    <property type="project" value="UniProtKB-KW"/>
</dbReference>
<dbReference type="InterPro" id="IPR036291">
    <property type="entry name" value="NAD(P)-bd_dom_sf"/>
</dbReference>
<evidence type="ECO:0000256" key="2">
    <source>
        <dbReference type="ARBA" id="ARBA00022857"/>
    </source>
</evidence>
<dbReference type="STRING" id="1442369.A0A0D2I1F3"/>
<feature type="compositionally biased region" description="Polar residues" evidence="4">
    <location>
        <begin position="78"/>
        <end position="89"/>
    </location>
</feature>
<keyword evidence="2" id="KW-0521">NADP</keyword>
<dbReference type="GeneID" id="25299343"/>
<sequence length="127" mass="14119">MSTPKRTINGDGIELHLATNHIGHFLLTNLIMPKLFQAPKISPKGATSVVNVSSGTAEVAGIRWSDIGFEKKSKERNAQTTRSSKSGESTMGPIRRTYHLWHTHKARRRMYYSALGSPKDYTTATAY</sequence>
<gene>
    <name evidence="5" type="ORF">Z518_11272</name>
</gene>
<dbReference type="EMBL" id="KN847486">
    <property type="protein sequence ID" value="KIW99533.1"/>
    <property type="molecule type" value="Genomic_DNA"/>
</dbReference>
<dbReference type="OrthoDB" id="191139at2759"/>
<evidence type="ECO:0000313" key="5">
    <source>
        <dbReference type="EMBL" id="KIW99533.1"/>
    </source>
</evidence>
<protein>
    <submittedName>
        <fullName evidence="5">Uncharacterized protein</fullName>
    </submittedName>
</protein>
<dbReference type="Proteomes" id="UP000053617">
    <property type="component" value="Unassembled WGS sequence"/>
</dbReference>
<dbReference type="VEuPathDB" id="FungiDB:Z518_11272"/>
<feature type="region of interest" description="Disordered" evidence="4">
    <location>
        <begin position="70"/>
        <end position="96"/>
    </location>
</feature>
<comment type="similarity">
    <text evidence="1">Belongs to the short-chain dehydrogenases/reductases (SDR) family.</text>
</comment>
<name>A0A0D2I1F3_9EURO</name>
<reference evidence="5 6" key="1">
    <citation type="submission" date="2015-01" db="EMBL/GenBank/DDBJ databases">
        <title>The Genome Sequence of Rhinocladiella mackenzie CBS 650.93.</title>
        <authorList>
            <consortium name="The Broad Institute Genomics Platform"/>
            <person name="Cuomo C."/>
            <person name="de Hoog S."/>
            <person name="Gorbushina A."/>
            <person name="Stielow B."/>
            <person name="Teixiera M."/>
            <person name="Abouelleil A."/>
            <person name="Chapman S.B."/>
            <person name="Priest M."/>
            <person name="Young S.K."/>
            <person name="Wortman J."/>
            <person name="Nusbaum C."/>
            <person name="Birren B."/>
        </authorList>
    </citation>
    <scope>NUCLEOTIDE SEQUENCE [LARGE SCALE GENOMIC DNA]</scope>
    <source>
        <strain evidence="5 6">CBS 650.93</strain>
    </source>
</reference>
<evidence type="ECO:0000256" key="1">
    <source>
        <dbReference type="ARBA" id="ARBA00006484"/>
    </source>
</evidence>
<dbReference type="PANTHER" id="PTHR24320">
    <property type="entry name" value="RETINOL DEHYDROGENASE"/>
    <property type="match status" value="1"/>
</dbReference>